<evidence type="ECO:0000256" key="9">
    <source>
        <dbReference type="ARBA" id="ARBA00052716"/>
    </source>
</evidence>
<evidence type="ECO:0000256" key="3">
    <source>
        <dbReference type="ARBA" id="ARBA00022857"/>
    </source>
</evidence>
<evidence type="ECO:0000256" key="5">
    <source>
        <dbReference type="ARBA" id="ARBA00023027"/>
    </source>
</evidence>
<dbReference type="AlphaFoldDB" id="D5H990"/>
<keyword evidence="7 13" id="KW-0594">Phospholipid biosynthesis</keyword>
<dbReference type="NCBIfam" id="NF000941">
    <property type="entry name" value="PRK00094.1-3"/>
    <property type="match status" value="1"/>
</dbReference>
<evidence type="ECO:0000256" key="13">
    <source>
        <dbReference type="HAMAP-Rule" id="MF_00394"/>
    </source>
</evidence>
<feature type="binding site" evidence="13">
    <location>
        <position position="323"/>
    </location>
    <ligand>
        <name>NADPH</name>
        <dbReference type="ChEBI" id="CHEBI:57783"/>
    </ligand>
</feature>
<dbReference type="HOGENOM" id="CLU_033449_0_2_10"/>
<evidence type="ECO:0000256" key="15">
    <source>
        <dbReference type="PIRSR" id="PIRSR000114-2"/>
    </source>
</evidence>
<dbReference type="PATRIC" id="fig|761659.10.peg.1827"/>
<evidence type="ECO:0000256" key="8">
    <source>
        <dbReference type="ARBA" id="ARBA00023264"/>
    </source>
</evidence>
<evidence type="ECO:0000313" key="20">
    <source>
        <dbReference type="EMBL" id="CBH24595.1"/>
    </source>
</evidence>
<evidence type="ECO:0000256" key="2">
    <source>
        <dbReference type="ARBA" id="ARBA00022516"/>
    </source>
</evidence>
<feature type="binding site" evidence="13">
    <location>
        <position position="233"/>
    </location>
    <ligand>
        <name>sn-glycerol 3-phosphate</name>
        <dbReference type="ChEBI" id="CHEBI:57597"/>
    </ligand>
</feature>
<feature type="binding site" evidence="13">
    <location>
        <position position="178"/>
    </location>
    <ligand>
        <name>sn-glycerol 3-phosphate</name>
        <dbReference type="ChEBI" id="CHEBI:57597"/>
    </ligand>
</feature>
<dbReference type="GO" id="GO:0141153">
    <property type="term" value="F:glycerol-3-phosphate dehydrogenase (NADP+) activity"/>
    <property type="evidence" value="ECO:0007669"/>
    <property type="project" value="RHEA"/>
</dbReference>
<keyword evidence="3 13" id="KW-0521">NADP</keyword>
<keyword evidence="8 13" id="KW-1208">Phospholipid metabolism</keyword>
<feature type="binding site" evidence="16">
    <location>
        <position position="182"/>
    </location>
    <ligand>
        <name>NAD(+)</name>
        <dbReference type="ChEBI" id="CHEBI:57540"/>
    </ligand>
</feature>
<evidence type="ECO:0000259" key="18">
    <source>
        <dbReference type="Pfam" id="PF01210"/>
    </source>
</evidence>
<dbReference type="GO" id="GO:0141152">
    <property type="term" value="F:glycerol-3-phosphate dehydrogenase (NAD+) activity"/>
    <property type="evidence" value="ECO:0007669"/>
    <property type="project" value="RHEA"/>
</dbReference>
<evidence type="ECO:0000256" key="11">
    <source>
        <dbReference type="ARBA" id="ARBA00069372"/>
    </source>
</evidence>
<feature type="binding site" evidence="13">
    <location>
        <position position="297"/>
    </location>
    <ligand>
        <name>NADPH</name>
        <dbReference type="ChEBI" id="CHEBI:57783"/>
    </ligand>
</feature>
<dbReference type="GO" id="GO:0046168">
    <property type="term" value="P:glycerol-3-phosphate catabolic process"/>
    <property type="evidence" value="ECO:0007669"/>
    <property type="project" value="InterPro"/>
</dbReference>
<feature type="binding site" evidence="13">
    <location>
        <position position="147"/>
    </location>
    <ligand>
        <name>sn-glycerol 3-phosphate</name>
        <dbReference type="ChEBI" id="CHEBI:57597"/>
    </ligand>
</feature>
<evidence type="ECO:0000256" key="7">
    <source>
        <dbReference type="ARBA" id="ARBA00023209"/>
    </source>
</evidence>
<feature type="domain" description="Glycerol-3-phosphate dehydrogenase NAD-dependent N-terminal" evidence="18">
    <location>
        <begin position="45"/>
        <end position="199"/>
    </location>
</feature>
<comment type="pathway">
    <text evidence="13">Membrane lipid metabolism; glycerophospholipid metabolism.</text>
</comment>
<dbReference type="EMBL" id="FP565814">
    <property type="protein sequence ID" value="CBH24595.1"/>
    <property type="molecule type" value="Genomic_DNA"/>
</dbReference>
<dbReference type="KEGG" id="srm:SRM_01674"/>
<dbReference type="PANTHER" id="PTHR11728">
    <property type="entry name" value="GLYCEROL-3-PHOSPHATE DEHYDROGENASE"/>
    <property type="match status" value="1"/>
</dbReference>
<keyword evidence="5 13" id="KW-0520">NAD</keyword>
<comment type="subcellular location">
    <subcellularLocation>
        <location evidence="13">Cytoplasm</location>
    </subcellularLocation>
</comment>
<dbReference type="PANTHER" id="PTHR11728:SF1">
    <property type="entry name" value="GLYCEROL-3-PHOSPHATE DEHYDROGENASE [NAD(+)] 2, CHLOROPLASTIC"/>
    <property type="match status" value="1"/>
</dbReference>
<accession>D5H990</accession>
<dbReference type="InterPro" id="IPR011128">
    <property type="entry name" value="G3P_DH_NAD-dep_N"/>
</dbReference>
<proteinExistence type="inferred from homology"/>
<feature type="binding site" evidence="13">
    <location>
        <position position="52"/>
    </location>
    <ligand>
        <name>NADPH</name>
        <dbReference type="ChEBI" id="CHEBI:57783"/>
    </ligand>
</feature>
<evidence type="ECO:0000256" key="17">
    <source>
        <dbReference type="RuleBase" id="RU000437"/>
    </source>
</evidence>
<dbReference type="Pfam" id="PF01210">
    <property type="entry name" value="NAD_Gly3P_dh_N"/>
    <property type="match status" value="1"/>
</dbReference>
<dbReference type="PROSITE" id="PS00957">
    <property type="entry name" value="NAD_G3PDH"/>
    <property type="match status" value="1"/>
</dbReference>
<reference evidence="20 21" key="1">
    <citation type="journal article" date="2010" name="ISME J.">
        <title>Fine-scale evolution: genomic, phenotypic and ecological differentiation in two coexisting Salinibacter ruber strains.</title>
        <authorList>
            <person name="Pena A."/>
            <person name="Teeling H."/>
            <person name="Huerta-Cepas J."/>
            <person name="Santos F."/>
            <person name="Yarza P."/>
            <person name="Brito-Echeverria J."/>
            <person name="Lucio M."/>
            <person name="Schmitt-Kopplin P."/>
            <person name="Meseguer I."/>
            <person name="Schenowitz C."/>
            <person name="Dossat C."/>
            <person name="Barbe V."/>
            <person name="Dopazo J."/>
            <person name="Rossello-Mora R."/>
            <person name="Schuler M."/>
            <person name="Glockner F.O."/>
            <person name="Amann R."/>
            <person name="Gabaldon T."/>
            <person name="Anton J."/>
        </authorList>
    </citation>
    <scope>NUCLEOTIDE SEQUENCE [LARGE SCALE GENOMIC DNA]</scope>
    <source>
        <strain evidence="20 21">M8</strain>
    </source>
</reference>
<evidence type="ECO:0000259" key="19">
    <source>
        <dbReference type="Pfam" id="PF07479"/>
    </source>
</evidence>
<dbReference type="InterPro" id="IPR008927">
    <property type="entry name" value="6-PGluconate_DH-like_C_sf"/>
</dbReference>
<feature type="domain" description="Glycerol-3-phosphate dehydrogenase NAD-dependent C-terminal" evidence="19">
    <location>
        <begin position="222"/>
        <end position="362"/>
    </location>
</feature>
<dbReference type="InterPro" id="IPR006168">
    <property type="entry name" value="G3P_DH_NAD-dep"/>
</dbReference>
<evidence type="ECO:0000256" key="4">
    <source>
        <dbReference type="ARBA" id="ARBA00023002"/>
    </source>
</evidence>
<evidence type="ECO:0000256" key="14">
    <source>
        <dbReference type="PIRSR" id="PIRSR000114-1"/>
    </source>
</evidence>
<dbReference type="InterPro" id="IPR036291">
    <property type="entry name" value="NAD(P)-bd_dom_sf"/>
</dbReference>
<feature type="binding site" evidence="13">
    <location>
        <position position="297"/>
    </location>
    <ligand>
        <name>sn-glycerol 3-phosphate</name>
        <dbReference type="ChEBI" id="CHEBI:57597"/>
    </ligand>
</feature>
<protein>
    <recommendedName>
        <fullName evidence="11 13">Glycerol-3-phosphate dehydrogenase [NAD(P)+]</fullName>
        <ecNumber evidence="10 13">1.1.1.94</ecNumber>
    </recommendedName>
    <alternativeName>
        <fullName evidence="13">NAD(P)(+)-dependent glycerol-3-phosphate dehydrogenase</fullName>
    </alternativeName>
    <alternativeName>
        <fullName evidence="12 13">NAD(P)H-dependent dihydroxyacetone-phosphate reductase</fullName>
    </alternativeName>
</protein>
<feature type="binding site" evidence="16">
    <location>
        <position position="297"/>
    </location>
    <ligand>
        <name>NAD(+)</name>
        <dbReference type="ChEBI" id="CHEBI:57540"/>
    </ligand>
</feature>
<reference evidence="21" key="2">
    <citation type="submission" date="2010-04" db="EMBL/GenBank/DDBJ databases">
        <title>Genome sequence of Salinibacter ruber M8.</title>
        <authorList>
            <consortium name="Genoscope"/>
        </authorList>
    </citation>
    <scope>NUCLEOTIDE SEQUENCE [LARGE SCALE GENOMIC DNA]</scope>
    <source>
        <strain evidence="21">M8</strain>
    </source>
</reference>
<dbReference type="GO" id="GO:0046167">
    <property type="term" value="P:glycerol-3-phosphate biosynthetic process"/>
    <property type="evidence" value="ECO:0007669"/>
    <property type="project" value="UniProtKB-UniRule"/>
</dbReference>
<comment type="catalytic activity">
    <reaction evidence="13">
        <text>sn-glycerol 3-phosphate + NAD(+) = dihydroxyacetone phosphate + NADH + H(+)</text>
        <dbReference type="Rhea" id="RHEA:11092"/>
        <dbReference type="ChEBI" id="CHEBI:15378"/>
        <dbReference type="ChEBI" id="CHEBI:57540"/>
        <dbReference type="ChEBI" id="CHEBI:57597"/>
        <dbReference type="ChEBI" id="CHEBI:57642"/>
        <dbReference type="ChEBI" id="CHEBI:57945"/>
        <dbReference type="EC" id="1.1.1.94"/>
    </reaction>
</comment>
<dbReference type="HAMAP" id="MF_00394">
    <property type="entry name" value="NAD_Glyc3P_dehydrog"/>
    <property type="match status" value="1"/>
</dbReference>
<dbReference type="NCBIfam" id="NF000940">
    <property type="entry name" value="PRK00094.1-2"/>
    <property type="match status" value="1"/>
</dbReference>
<dbReference type="UniPathway" id="UPA00940"/>
<evidence type="ECO:0000256" key="12">
    <source>
        <dbReference type="ARBA" id="ARBA00080511"/>
    </source>
</evidence>
<dbReference type="Proteomes" id="UP000000933">
    <property type="component" value="Chromosome"/>
</dbReference>
<dbReference type="GO" id="GO:0006650">
    <property type="term" value="P:glycerophospholipid metabolic process"/>
    <property type="evidence" value="ECO:0007669"/>
    <property type="project" value="UniProtKB-UniRule"/>
</dbReference>
<feature type="binding site" evidence="13">
    <location>
        <position position="74"/>
    </location>
    <ligand>
        <name>NADPH</name>
        <dbReference type="ChEBI" id="CHEBI:57783"/>
    </ligand>
</feature>
<dbReference type="GO" id="GO:0008654">
    <property type="term" value="P:phospholipid biosynthetic process"/>
    <property type="evidence" value="ECO:0007669"/>
    <property type="project" value="UniProtKB-KW"/>
</dbReference>
<feature type="active site" description="Proton acceptor" evidence="13 14">
    <location>
        <position position="233"/>
    </location>
</feature>
<dbReference type="GO" id="GO:0005829">
    <property type="term" value="C:cytosol"/>
    <property type="evidence" value="ECO:0007669"/>
    <property type="project" value="TreeGrafter"/>
</dbReference>
<sequence length="384" mass="41382">MLGPSWRTICRTCGAPAWGTPPAAEGRRPGARFFASRRFLMSTSITLFGAGSWGTALAVHLAAAGRDVTLWARRDEAVERMRTTHRNPTYLSDIEIPPSVHVTSDLEAAAGASSLWAVAVPSQNLRSVATRIAPLTRPGTTVVSLAKGIENETLQTMSQVLADELGGMEAQQIGVLYGPSHAEEVAENQPTTLVAAAPTEPRAEWVQDAFMTERLRVYVNTDVVGVEIGGSAKNVLAIAAGIGDGVGYGDNAKAALVTRGLAEIRRLGIAMGAKPRTFAGLAGIGDLLVTCMSPHSRNRYLGEQIGNGMTLEEIESEMDMVAEGVRTTQSVQDLARHHDIEMPVTEAVHRVLFENRRPEDMVDELMTRSAKREHWLPQGLRNVS</sequence>
<comment type="similarity">
    <text evidence="1 13 17">Belongs to the NAD-dependent glycerol-3-phosphate dehydrogenase family.</text>
</comment>
<feature type="binding site" evidence="15">
    <location>
        <position position="147"/>
    </location>
    <ligand>
        <name>substrate</name>
    </ligand>
</feature>
<feature type="binding site" evidence="13">
    <location>
        <position position="90"/>
    </location>
    <ligand>
        <name>NADPH</name>
        <dbReference type="ChEBI" id="CHEBI:57783"/>
    </ligand>
</feature>
<dbReference type="FunFam" id="3.40.50.720:FF:000019">
    <property type="entry name" value="Glycerol-3-phosphate dehydrogenase [NAD(P)+]"/>
    <property type="match status" value="1"/>
</dbReference>
<keyword evidence="13" id="KW-0547">Nucleotide-binding</keyword>
<evidence type="ECO:0000256" key="6">
    <source>
        <dbReference type="ARBA" id="ARBA00023098"/>
    </source>
</evidence>
<dbReference type="GO" id="GO:0005975">
    <property type="term" value="P:carbohydrate metabolic process"/>
    <property type="evidence" value="ECO:0007669"/>
    <property type="project" value="InterPro"/>
</dbReference>
<feature type="binding site" evidence="13">
    <location>
        <position position="286"/>
    </location>
    <ligand>
        <name>sn-glycerol 3-phosphate</name>
        <dbReference type="ChEBI" id="CHEBI:57597"/>
    </ligand>
</feature>
<feature type="binding site" evidence="15">
    <location>
        <begin position="297"/>
        <end position="298"/>
    </location>
    <ligand>
        <name>substrate</name>
    </ligand>
</feature>
<keyword evidence="4 13" id="KW-0560">Oxidoreductase</keyword>
<evidence type="ECO:0000256" key="16">
    <source>
        <dbReference type="PIRSR" id="PIRSR000114-3"/>
    </source>
</evidence>
<dbReference type="NCBIfam" id="NF000942">
    <property type="entry name" value="PRK00094.1-4"/>
    <property type="match status" value="1"/>
</dbReference>
<comment type="function">
    <text evidence="13">Catalyzes the reduction of the glycolytic intermediate dihydroxyacetone phosphate (DHAP) to sn-glycerol 3-phosphate (G3P), the key precursor for phospholipid synthesis.</text>
</comment>
<feature type="binding site" evidence="13">
    <location>
        <position position="53"/>
    </location>
    <ligand>
        <name>NADPH</name>
        <dbReference type="ChEBI" id="CHEBI:57783"/>
    </ligand>
</feature>
<organism evidence="20 21">
    <name type="scientific">Salinibacter ruber (strain M8)</name>
    <dbReference type="NCBI Taxonomy" id="761659"/>
    <lineage>
        <taxon>Bacteria</taxon>
        <taxon>Pseudomonadati</taxon>
        <taxon>Rhodothermota</taxon>
        <taxon>Rhodothermia</taxon>
        <taxon>Rhodothermales</taxon>
        <taxon>Salinibacteraceae</taxon>
        <taxon>Salinibacter</taxon>
    </lineage>
</organism>
<keyword evidence="6 13" id="KW-0443">Lipid metabolism</keyword>
<evidence type="ECO:0000256" key="1">
    <source>
        <dbReference type="ARBA" id="ARBA00011009"/>
    </source>
</evidence>
<dbReference type="InterPro" id="IPR013328">
    <property type="entry name" value="6PGD_dom2"/>
</dbReference>
<feature type="binding site" evidence="13">
    <location>
        <position position="73"/>
    </location>
    <ligand>
        <name>NADPH</name>
        <dbReference type="ChEBI" id="CHEBI:57783"/>
    </ligand>
</feature>
<dbReference type="FunFam" id="1.10.1040.10:FF:000001">
    <property type="entry name" value="Glycerol-3-phosphate dehydrogenase [NAD(P)+]"/>
    <property type="match status" value="1"/>
</dbReference>
<evidence type="ECO:0000256" key="10">
    <source>
        <dbReference type="ARBA" id="ARBA00066687"/>
    </source>
</evidence>
<keyword evidence="13" id="KW-0963">Cytoplasm</keyword>
<dbReference type="Gene3D" id="1.10.1040.10">
    <property type="entry name" value="N-(1-d-carboxylethyl)-l-norvaline Dehydrogenase, domain 2"/>
    <property type="match status" value="1"/>
</dbReference>
<feature type="binding site" evidence="13">
    <location>
        <position position="321"/>
    </location>
    <ligand>
        <name>NADPH</name>
        <dbReference type="ChEBI" id="CHEBI:57783"/>
    </ligand>
</feature>
<dbReference type="InterPro" id="IPR006109">
    <property type="entry name" value="G3P_DH_NAD-dep_C"/>
</dbReference>
<dbReference type="PRINTS" id="PR00077">
    <property type="entry name" value="GPDHDRGNASE"/>
</dbReference>
<dbReference type="GO" id="GO:0051287">
    <property type="term" value="F:NAD binding"/>
    <property type="evidence" value="ECO:0007669"/>
    <property type="project" value="InterPro"/>
</dbReference>
<dbReference type="Pfam" id="PF07479">
    <property type="entry name" value="NAD_Gly3P_dh_C"/>
    <property type="match status" value="1"/>
</dbReference>
<feature type="binding site" evidence="13">
    <location>
        <position position="147"/>
    </location>
    <ligand>
        <name>NADPH</name>
        <dbReference type="ChEBI" id="CHEBI:57783"/>
    </ligand>
</feature>
<feature type="binding site" evidence="13">
    <location>
        <position position="180"/>
    </location>
    <ligand>
        <name>sn-glycerol 3-phosphate</name>
        <dbReference type="ChEBI" id="CHEBI:57597"/>
    </ligand>
</feature>
<comment type="catalytic activity">
    <reaction evidence="9">
        <text>sn-glycerol 3-phosphate + NADP(+) = dihydroxyacetone phosphate + NADPH + H(+)</text>
        <dbReference type="Rhea" id="RHEA:11096"/>
        <dbReference type="ChEBI" id="CHEBI:15378"/>
        <dbReference type="ChEBI" id="CHEBI:57597"/>
        <dbReference type="ChEBI" id="CHEBI:57642"/>
        <dbReference type="ChEBI" id="CHEBI:57783"/>
        <dbReference type="ChEBI" id="CHEBI:58349"/>
        <dbReference type="EC" id="1.1.1.94"/>
    </reaction>
    <physiologicalReaction direction="right-to-left" evidence="9">
        <dbReference type="Rhea" id="RHEA:11098"/>
    </physiologicalReaction>
</comment>
<feature type="binding site" evidence="16">
    <location>
        <begin position="49"/>
        <end position="54"/>
    </location>
    <ligand>
        <name>NAD(+)</name>
        <dbReference type="ChEBI" id="CHEBI:57540"/>
    </ligand>
</feature>
<gene>
    <name evidence="13 20" type="primary">gpsA</name>
    <name evidence="20" type="ordered locus">SRM_01674</name>
</gene>
<keyword evidence="2 13" id="KW-0444">Lipid biosynthesis</keyword>
<name>D5H990_SALRM</name>
<dbReference type="PIRSF" id="PIRSF000114">
    <property type="entry name" value="Glycerol-3-P_dh"/>
    <property type="match status" value="1"/>
</dbReference>
<dbReference type="SUPFAM" id="SSF48179">
    <property type="entry name" value="6-phosphogluconate dehydrogenase C-terminal domain-like"/>
    <property type="match status" value="1"/>
</dbReference>
<dbReference type="SUPFAM" id="SSF51735">
    <property type="entry name" value="NAD(P)-binding Rossmann-fold domains"/>
    <property type="match status" value="1"/>
</dbReference>
<dbReference type="EC" id="1.1.1.94" evidence="10 13"/>
<feature type="binding site" evidence="13">
    <location>
        <position position="298"/>
    </location>
    <ligand>
        <name>sn-glycerol 3-phosphate</name>
        <dbReference type="ChEBI" id="CHEBI:57597"/>
    </ligand>
</feature>
<evidence type="ECO:0000313" key="21">
    <source>
        <dbReference type="Proteomes" id="UP000000933"/>
    </source>
</evidence>
<feature type="binding site" evidence="13">
    <location>
        <position position="296"/>
    </location>
    <ligand>
        <name>sn-glycerol 3-phosphate</name>
        <dbReference type="ChEBI" id="CHEBI:57597"/>
    </ligand>
</feature>
<feature type="binding site" evidence="13">
    <location>
        <position position="182"/>
    </location>
    <ligand>
        <name>NADPH</name>
        <dbReference type="ChEBI" id="CHEBI:57783"/>
    </ligand>
</feature>
<dbReference type="Gene3D" id="3.40.50.720">
    <property type="entry name" value="NAD(P)-binding Rossmann-like Domain"/>
    <property type="match status" value="1"/>
</dbReference>